<dbReference type="OrthoDB" id="290947at2"/>
<evidence type="ECO:0000313" key="3">
    <source>
        <dbReference type="Proteomes" id="UP000239388"/>
    </source>
</evidence>
<dbReference type="RefSeq" id="WP_105359651.1">
    <property type="nucleotide sequence ID" value="NZ_PUIB01000028.1"/>
</dbReference>
<dbReference type="EMBL" id="PUIB01000028">
    <property type="protein sequence ID" value="PQO27093.1"/>
    <property type="molecule type" value="Genomic_DNA"/>
</dbReference>
<comment type="caution">
    <text evidence="2">The sequence shown here is derived from an EMBL/GenBank/DDBJ whole genome shotgun (WGS) entry which is preliminary data.</text>
</comment>
<dbReference type="Proteomes" id="UP000239388">
    <property type="component" value="Unassembled WGS sequence"/>
</dbReference>
<name>A0A2S8F4L7_9BACT</name>
<sequence>MTLVSLLASIIALWCVLGSIVLGPGILVYPIAWCAVLAVMYGIHRFLGLGKETTGTLSDSNANSKDEHSPSGLSPNPPTAIAR</sequence>
<reference evidence="2 3" key="1">
    <citation type="submission" date="2018-02" db="EMBL/GenBank/DDBJ databases">
        <title>Comparative genomes isolates from brazilian mangrove.</title>
        <authorList>
            <person name="Araujo J.E."/>
            <person name="Taketani R.G."/>
            <person name="Silva M.C.P."/>
            <person name="Loureco M.V."/>
            <person name="Andreote F.D."/>
        </authorList>
    </citation>
    <scope>NUCLEOTIDE SEQUENCE [LARGE SCALE GENOMIC DNA]</scope>
    <source>
        <strain evidence="2 3">NAP PRIS-MGV</strain>
    </source>
</reference>
<gene>
    <name evidence="2" type="ORF">C5Y98_27985</name>
</gene>
<evidence type="ECO:0000313" key="2">
    <source>
        <dbReference type="EMBL" id="PQO27093.1"/>
    </source>
</evidence>
<proteinExistence type="predicted"/>
<protein>
    <submittedName>
        <fullName evidence="2">Uncharacterized protein</fullName>
    </submittedName>
</protein>
<feature type="region of interest" description="Disordered" evidence="1">
    <location>
        <begin position="56"/>
        <end position="83"/>
    </location>
</feature>
<organism evidence="2 3">
    <name type="scientific">Blastopirellula marina</name>
    <dbReference type="NCBI Taxonomy" id="124"/>
    <lineage>
        <taxon>Bacteria</taxon>
        <taxon>Pseudomonadati</taxon>
        <taxon>Planctomycetota</taxon>
        <taxon>Planctomycetia</taxon>
        <taxon>Pirellulales</taxon>
        <taxon>Pirellulaceae</taxon>
        <taxon>Blastopirellula</taxon>
    </lineage>
</organism>
<dbReference type="AlphaFoldDB" id="A0A2S8F4L7"/>
<accession>A0A2S8F4L7</accession>
<evidence type="ECO:0000256" key="1">
    <source>
        <dbReference type="SAM" id="MobiDB-lite"/>
    </source>
</evidence>